<accession>A0ABP4HVX1</accession>
<sequence length="120" mass="12788">MARPQLAAVAEPDPSTLTREQLQGWNCVLCGARLAADQPAGTVTITRGATQTTYEVWACAPVCATRPAPQEPTEWARFLDHAAGCDDCRDSRRCPVGDELHQAARLKARATAAGQTTATP</sequence>
<evidence type="ECO:0000313" key="2">
    <source>
        <dbReference type="Proteomes" id="UP001500282"/>
    </source>
</evidence>
<evidence type="ECO:0008006" key="3">
    <source>
        <dbReference type="Google" id="ProtNLM"/>
    </source>
</evidence>
<dbReference type="EMBL" id="BAAAIH010000031">
    <property type="protein sequence ID" value="GAA1283737.1"/>
    <property type="molecule type" value="Genomic_DNA"/>
</dbReference>
<organism evidence="1 2">
    <name type="scientific">Streptomyces javensis</name>
    <dbReference type="NCBI Taxonomy" id="114698"/>
    <lineage>
        <taxon>Bacteria</taxon>
        <taxon>Bacillati</taxon>
        <taxon>Actinomycetota</taxon>
        <taxon>Actinomycetes</taxon>
        <taxon>Kitasatosporales</taxon>
        <taxon>Streptomycetaceae</taxon>
        <taxon>Streptomyces</taxon>
        <taxon>Streptomyces violaceusniger group</taxon>
    </lineage>
</organism>
<keyword evidence="2" id="KW-1185">Reference proteome</keyword>
<evidence type="ECO:0000313" key="1">
    <source>
        <dbReference type="EMBL" id="GAA1283737.1"/>
    </source>
</evidence>
<comment type="caution">
    <text evidence="1">The sequence shown here is derived from an EMBL/GenBank/DDBJ whole genome shotgun (WGS) entry which is preliminary data.</text>
</comment>
<gene>
    <name evidence="1" type="ORF">GCM10009579_51530</name>
</gene>
<dbReference type="Proteomes" id="UP001500282">
    <property type="component" value="Unassembled WGS sequence"/>
</dbReference>
<reference evidence="2" key="1">
    <citation type="journal article" date="2019" name="Int. J. Syst. Evol. Microbiol.">
        <title>The Global Catalogue of Microorganisms (GCM) 10K type strain sequencing project: providing services to taxonomists for standard genome sequencing and annotation.</title>
        <authorList>
            <consortium name="The Broad Institute Genomics Platform"/>
            <consortium name="The Broad Institute Genome Sequencing Center for Infectious Disease"/>
            <person name="Wu L."/>
            <person name="Ma J."/>
        </authorList>
    </citation>
    <scope>NUCLEOTIDE SEQUENCE [LARGE SCALE GENOMIC DNA]</scope>
    <source>
        <strain evidence="2">JCM 11448</strain>
    </source>
</reference>
<protein>
    <recommendedName>
        <fullName evidence="3">4Fe-4S Wbl-type domain-containing protein</fullName>
    </recommendedName>
</protein>
<proteinExistence type="predicted"/>
<name>A0ABP4HVX1_9ACTN</name>